<evidence type="ECO:0000313" key="2">
    <source>
        <dbReference type="EMBL" id="KAK8244659.1"/>
    </source>
</evidence>
<reference evidence="2 3" key="1">
    <citation type="submission" date="2024-04" db="EMBL/GenBank/DDBJ databases">
        <title>Phyllosticta paracitricarpa is synonymous to the EU quarantine fungus P. citricarpa based on phylogenomic analyses.</title>
        <authorList>
            <consortium name="Lawrence Berkeley National Laboratory"/>
            <person name="Van Ingen-Buijs V.A."/>
            <person name="Van Westerhoven A.C."/>
            <person name="Haridas S."/>
            <person name="Skiadas P."/>
            <person name="Martin F."/>
            <person name="Groenewald J.Z."/>
            <person name="Crous P.W."/>
            <person name="Seidl M.F."/>
        </authorList>
    </citation>
    <scope>NUCLEOTIDE SEQUENCE [LARGE SCALE GENOMIC DNA]</scope>
    <source>
        <strain evidence="2 3">CBS 123374</strain>
    </source>
</reference>
<feature type="region of interest" description="Disordered" evidence="1">
    <location>
        <begin position="190"/>
        <end position="220"/>
    </location>
</feature>
<keyword evidence="3" id="KW-1185">Reference proteome</keyword>
<dbReference type="Proteomes" id="UP001492380">
    <property type="component" value="Unassembled WGS sequence"/>
</dbReference>
<accession>A0ABR1Z252</accession>
<organism evidence="2 3">
    <name type="scientific">Phyllosticta capitalensis</name>
    <dbReference type="NCBI Taxonomy" id="121624"/>
    <lineage>
        <taxon>Eukaryota</taxon>
        <taxon>Fungi</taxon>
        <taxon>Dikarya</taxon>
        <taxon>Ascomycota</taxon>
        <taxon>Pezizomycotina</taxon>
        <taxon>Dothideomycetes</taxon>
        <taxon>Dothideomycetes incertae sedis</taxon>
        <taxon>Botryosphaeriales</taxon>
        <taxon>Phyllostictaceae</taxon>
        <taxon>Phyllosticta</taxon>
    </lineage>
</organism>
<dbReference type="EMBL" id="JBBWRZ010000002">
    <property type="protein sequence ID" value="KAK8244659.1"/>
    <property type="molecule type" value="Genomic_DNA"/>
</dbReference>
<feature type="compositionally biased region" description="Basic and acidic residues" evidence="1">
    <location>
        <begin position="190"/>
        <end position="203"/>
    </location>
</feature>
<name>A0ABR1Z252_9PEZI</name>
<protein>
    <submittedName>
        <fullName evidence="2">Uncharacterized protein</fullName>
    </submittedName>
</protein>
<gene>
    <name evidence="2" type="ORF">HDK90DRAFT_463467</name>
</gene>
<evidence type="ECO:0000313" key="3">
    <source>
        <dbReference type="Proteomes" id="UP001492380"/>
    </source>
</evidence>
<evidence type="ECO:0000256" key="1">
    <source>
        <dbReference type="SAM" id="MobiDB-lite"/>
    </source>
</evidence>
<comment type="caution">
    <text evidence="2">The sequence shown here is derived from an EMBL/GenBank/DDBJ whole genome shotgun (WGS) entry which is preliminary data.</text>
</comment>
<proteinExistence type="predicted"/>
<sequence>MFLALWEKQVHINDGQSNTKTNAKPTTIVTGTPDYREWSKDLKCMGVGSDMTQGLKNHAHGKAIDSIPDFDCPNRRWNRKSCGKSSGGDTAVGVVLCLESVCWGYRRRAHLPFFLISTLKSAKIIVFVSIVKVKAASCKNLLKRFSTLRPTNQFFEPTKTTTIAIMCRERICIDHVPKTREEAMIEEMNDRHSKDLPPLHSENEDAEENGFSDLEHQSDTSDPCDFTLDFEAINSIISKKIEELVMKRVSKQSLLRVWTVGQEFVGWPEELEELLDHMAAECAKAELQDLGELSGLW</sequence>